<dbReference type="EMBL" id="DTAD01000085">
    <property type="protein sequence ID" value="HGN91037.1"/>
    <property type="molecule type" value="Genomic_DNA"/>
</dbReference>
<accession>A0A7C4E2N8</accession>
<proteinExistence type="predicted"/>
<organism evidence="2">
    <name type="scientific">Caldiarchaeum subterraneum</name>
    <dbReference type="NCBI Taxonomy" id="311458"/>
    <lineage>
        <taxon>Archaea</taxon>
        <taxon>Nitrososphaerota</taxon>
        <taxon>Candidatus Caldarchaeales</taxon>
        <taxon>Candidatus Caldarchaeaceae</taxon>
        <taxon>Candidatus Caldarchaeum</taxon>
    </lineage>
</organism>
<evidence type="ECO:0000313" key="1">
    <source>
        <dbReference type="EMBL" id="HGL41003.1"/>
    </source>
</evidence>
<reference evidence="2" key="1">
    <citation type="journal article" date="2020" name="mSystems">
        <title>Genome- and Community-Level Interaction Insights into Carbon Utilization and Element Cycling Functions of Hydrothermarchaeota in Hydrothermal Sediment.</title>
        <authorList>
            <person name="Zhou Z."/>
            <person name="Liu Y."/>
            <person name="Xu W."/>
            <person name="Pan J."/>
            <person name="Luo Z.H."/>
            <person name="Li M."/>
        </authorList>
    </citation>
    <scope>NUCLEOTIDE SEQUENCE [LARGE SCALE GENOMIC DNA]</scope>
    <source>
        <strain evidence="2">SpSt-613</strain>
        <strain evidence="1">SpSt-669</strain>
    </source>
</reference>
<sequence length="110" mass="13020">MKRRKQPTKEATRARVERTRIYRYRVTLLEEPPETLDGFKIFGIEVKLGKGRHVDFPPDKRVLDVETTQEPLPMDVEVNAKYQRVENRATIVRRRSLLFNMEKIETAKPP</sequence>
<evidence type="ECO:0000313" key="2">
    <source>
        <dbReference type="EMBL" id="HGN91037.1"/>
    </source>
</evidence>
<dbReference type="AlphaFoldDB" id="A0A7C4E2N8"/>
<name>A0A7C4E2N8_CALS0</name>
<dbReference type="EMBL" id="DTCM01000064">
    <property type="protein sequence ID" value="HGL41003.1"/>
    <property type="molecule type" value="Genomic_DNA"/>
</dbReference>
<protein>
    <submittedName>
        <fullName evidence="2">Uncharacterized protein</fullName>
    </submittedName>
</protein>
<gene>
    <name evidence="2" type="ORF">ENT82_07965</name>
    <name evidence="1" type="ORF">ENU43_05005</name>
</gene>
<comment type="caution">
    <text evidence="2">The sequence shown here is derived from an EMBL/GenBank/DDBJ whole genome shotgun (WGS) entry which is preliminary data.</text>
</comment>